<evidence type="ECO:0000313" key="5">
    <source>
        <dbReference type="EMBL" id="ANP43273.1"/>
    </source>
</evidence>
<evidence type="ECO:0000256" key="3">
    <source>
        <dbReference type="SAM" id="MobiDB-lite"/>
    </source>
</evidence>
<evidence type="ECO:0000256" key="1">
    <source>
        <dbReference type="ARBA" id="ARBA00023122"/>
    </source>
</evidence>
<dbReference type="PANTHER" id="PTHR43080:SF2">
    <property type="entry name" value="CBS DOMAIN-CONTAINING PROTEIN"/>
    <property type="match status" value="1"/>
</dbReference>
<dbReference type="PROSITE" id="PS51371">
    <property type="entry name" value="CBS"/>
    <property type="match status" value="2"/>
</dbReference>
<name>A0A1B1A9M0_9RHOB</name>
<feature type="compositionally biased region" description="Basic and acidic residues" evidence="3">
    <location>
        <begin position="10"/>
        <end position="19"/>
    </location>
</feature>
<evidence type="ECO:0000313" key="6">
    <source>
        <dbReference type="Proteomes" id="UP000013243"/>
    </source>
</evidence>
<dbReference type="KEGG" id="rmb:K529_021185"/>
<dbReference type="SMART" id="SM00116">
    <property type="entry name" value="CBS"/>
    <property type="match status" value="2"/>
</dbReference>
<dbReference type="Gene3D" id="3.10.580.10">
    <property type="entry name" value="CBS-domain"/>
    <property type="match status" value="1"/>
</dbReference>
<reference evidence="5 6" key="1">
    <citation type="journal article" date="2016" name="ISME J.">
        <title>Global occurrence and heterogeneity of the Roseobacter-clade species Ruegeria mobilis.</title>
        <authorList>
            <person name="Sonnenschein E."/>
            <person name="Gram L."/>
        </authorList>
    </citation>
    <scope>NUCLEOTIDE SEQUENCE [LARGE SCALE GENOMIC DNA]</scope>
    <source>
        <strain evidence="5 6">F1926</strain>
        <plasmid evidence="5 6">unnamed1</plasmid>
    </source>
</reference>
<dbReference type="PANTHER" id="PTHR43080">
    <property type="entry name" value="CBS DOMAIN-CONTAINING PROTEIN CBSX3, MITOCHONDRIAL"/>
    <property type="match status" value="1"/>
</dbReference>
<organism evidence="5 6">
    <name type="scientific">Tritonibacter mobilis F1926</name>
    <dbReference type="NCBI Taxonomy" id="1265309"/>
    <lineage>
        <taxon>Bacteria</taxon>
        <taxon>Pseudomonadati</taxon>
        <taxon>Pseudomonadota</taxon>
        <taxon>Alphaproteobacteria</taxon>
        <taxon>Rhodobacterales</taxon>
        <taxon>Paracoccaceae</taxon>
        <taxon>Tritonibacter</taxon>
    </lineage>
</organism>
<dbReference type="AlphaFoldDB" id="A0A1B1A9M0"/>
<dbReference type="CDD" id="cd04623">
    <property type="entry name" value="CBS_pair_bac_euk"/>
    <property type="match status" value="1"/>
</dbReference>
<dbReference type="InterPro" id="IPR044725">
    <property type="entry name" value="CBSX3_CBS_dom"/>
</dbReference>
<evidence type="ECO:0000259" key="4">
    <source>
        <dbReference type="PROSITE" id="PS51371"/>
    </source>
</evidence>
<dbReference type="InterPro" id="IPR000644">
    <property type="entry name" value="CBS_dom"/>
</dbReference>
<dbReference type="SUPFAM" id="SSF54631">
    <property type="entry name" value="CBS-domain pair"/>
    <property type="match status" value="1"/>
</dbReference>
<feature type="region of interest" description="Disordered" evidence="3">
    <location>
        <begin position="1"/>
        <end position="25"/>
    </location>
</feature>
<protein>
    <submittedName>
        <fullName evidence="5">CBS domain-containing protein</fullName>
    </submittedName>
</protein>
<feature type="domain" description="CBS" evidence="4">
    <location>
        <begin position="40"/>
        <end position="99"/>
    </location>
</feature>
<proteinExistence type="predicted"/>
<keyword evidence="5" id="KW-0614">Plasmid</keyword>
<sequence>MPASYTPKTRGSETSDKKTSSQTLDTNMSAARATVGDVLANKSGDLFWINPQDTVAKAVEVLRDKGIGALLVKNPQGELVGILSERDIVRRLADTPGETLPQTVEGLMSTDVITATPDQSVVEVLRLMTDGRFRHMPVLEQEQLVGMITIGDVVNFRLTALEYEALQLKQLIVG</sequence>
<dbReference type="InterPro" id="IPR046342">
    <property type="entry name" value="CBS_dom_sf"/>
</dbReference>
<dbReference type="Pfam" id="PF00571">
    <property type="entry name" value="CBS"/>
    <property type="match status" value="2"/>
</dbReference>
<keyword evidence="1 2" id="KW-0129">CBS domain</keyword>
<dbReference type="EMBL" id="CP015231">
    <property type="protein sequence ID" value="ANP43273.1"/>
    <property type="molecule type" value="Genomic_DNA"/>
</dbReference>
<dbReference type="GeneID" id="28252406"/>
<geneLocation type="plasmid" evidence="5 6">
    <name>unnamed1</name>
</geneLocation>
<dbReference type="OrthoDB" id="9807125at2"/>
<accession>A0A1B1A9M0</accession>
<dbReference type="Proteomes" id="UP000013243">
    <property type="component" value="Plasmid unnamed1"/>
</dbReference>
<feature type="domain" description="CBS" evidence="4">
    <location>
        <begin position="108"/>
        <end position="164"/>
    </location>
</feature>
<dbReference type="RefSeq" id="WP_005613817.1">
    <property type="nucleotide sequence ID" value="NZ_CP015231.1"/>
</dbReference>
<dbReference type="InterPro" id="IPR051257">
    <property type="entry name" value="Diverse_CBS-Domain"/>
</dbReference>
<gene>
    <name evidence="5" type="ORF">K529_021185</name>
</gene>
<evidence type="ECO:0000256" key="2">
    <source>
        <dbReference type="PROSITE-ProRule" id="PRU00703"/>
    </source>
</evidence>